<evidence type="ECO:0000256" key="2">
    <source>
        <dbReference type="SAM" id="MobiDB-lite"/>
    </source>
</evidence>
<sequence>MSSKKVSHDPNNKMKRLMNLQIWFKDNDVIEYEYFYENKKEIGSGGFGTVYSAERDGEIFALKSFKNNDVNNEATKEFIKEHSKNILINNNKFLIADFGLSRKIGDTYSSSNSITKGMPAYLDPHCCCQPGKKPDEKSDIYSLGVIFWELTSGIPPFANANHGITIIFQAFSGYREKTIPGTPTEYANIYKKCWNIEPKERPTICKILENLNAISKRETITFITNRNRELTPELDPKISNQSQFYKNMLNDDLSKIYLIPTWFRRSSNPSPKPSLDSLPKASIRKIP</sequence>
<proteinExistence type="predicted"/>
<feature type="binding site" evidence="1">
    <location>
        <position position="63"/>
    </location>
    <ligand>
        <name>ATP</name>
        <dbReference type="ChEBI" id="CHEBI:30616"/>
    </ligand>
</feature>
<dbReference type="PANTHER" id="PTHR44329">
    <property type="entry name" value="SERINE/THREONINE-PROTEIN KINASE TNNI3K-RELATED"/>
    <property type="match status" value="1"/>
</dbReference>
<dbReference type="EMBL" id="CAJVQB010028111">
    <property type="protein sequence ID" value="CAG8811786.1"/>
    <property type="molecule type" value="Genomic_DNA"/>
</dbReference>
<accession>A0ABN7W1D0</accession>
<gene>
    <name evidence="4" type="ORF">GMARGA_LOCUS25419</name>
</gene>
<name>A0ABN7W1D0_GIGMA</name>
<dbReference type="InterPro" id="IPR000719">
    <property type="entry name" value="Prot_kinase_dom"/>
</dbReference>
<organism evidence="4 5">
    <name type="scientific">Gigaspora margarita</name>
    <dbReference type="NCBI Taxonomy" id="4874"/>
    <lineage>
        <taxon>Eukaryota</taxon>
        <taxon>Fungi</taxon>
        <taxon>Fungi incertae sedis</taxon>
        <taxon>Mucoromycota</taxon>
        <taxon>Glomeromycotina</taxon>
        <taxon>Glomeromycetes</taxon>
        <taxon>Diversisporales</taxon>
        <taxon>Gigasporaceae</taxon>
        <taxon>Gigaspora</taxon>
    </lineage>
</organism>
<keyword evidence="1" id="KW-0067">ATP-binding</keyword>
<evidence type="ECO:0000256" key="1">
    <source>
        <dbReference type="PROSITE-ProRule" id="PRU10141"/>
    </source>
</evidence>
<dbReference type="Gene3D" id="3.30.200.20">
    <property type="entry name" value="Phosphorylase Kinase, domain 1"/>
    <property type="match status" value="1"/>
</dbReference>
<dbReference type="PROSITE" id="PS50011">
    <property type="entry name" value="PROTEIN_KINASE_DOM"/>
    <property type="match status" value="1"/>
</dbReference>
<dbReference type="PROSITE" id="PS00107">
    <property type="entry name" value="PROTEIN_KINASE_ATP"/>
    <property type="match status" value="1"/>
</dbReference>
<protein>
    <submittedName>
        <fullName evidence="4">43425_t:CDS:1</fullName>
    </submittedName>
</protein>
<reference evidence="4 5" key="1">
    <citation type="submission" date="2021-06" db="EMBL/GenBank/DDBJ databases">
        <authorList>
            <person name="Kallberg Y."/>
            <person name="Tangrot J."/>
            <person name="Rosling A."/>
        </authorList>
    </citation>
    <scope>NUCLEOTIDE SEQUENCE [LARGE SCALE GENOMIC DNA]</scope>
    <source>
        <strain evidence="4 5">120-4 pot B 10/14</strain>
    </source>
</reference>
<dbReference type="Pfam" id="PF07714">
    <property type="entry name" value="PK_Tyr_Ser-Thr"/>
    <property type="match status" value="1"/>
</dbReference>
<feature type="compositionally biased region" description="Low complexity" evidence="2">
    <location>
        <begin position="267"/>
        <end position="281"/>
    </location>
</feature>
<dbReference type="InterPro" id="IPR011009">
    <property type="entry name" value="Kinase-like_dom_sf"/>
</dbReference>
<keyword evidence="5" id="KW-1185">Reference proteome</keyword>
<dbReference type="InterPro" id="IPR051681">
    <property type="entry name" value="Ser/Thr_Kinases-Pseudokinases"/>
</dbReference>
<evidence type="ECO:0000313" key="5">
    <source>
        <dbReference type="Proteomes" id="UP000789901"/>
    </source>
</evidence>
<feature type="domain" description="Protein kinase" evidence="3">
    <location>
        <begin position="1"/>
        <end position="223"/>
    </location>
</feature>
<comment type="caution">
    <text evidence="4">The sequence shown here is derived from an EMBL/GenBank/DDBJ whole genome shotgun (WGS) entry which is preliminary data.</text>
</comment>
<dbReference type="Proteomes" id="UP000789901">
    <property type="component" value="Unassembled WGS sequence"/>
</dbReference>
<dbReference type="SUPFAM" id="SSF56112">
    <property type="entry name" value="Protein kinase-like (PK-like)"/>
    <property type="match status" value="1"/>
</dbReference>
<evidence type="ECO:0000313" key="4">
    <source>
        <dbReference type="EMBL" id="CAG8811786.1"/>
    </source>
</evidence>
<dbReference type="InterPro" id="IPR017441">
    <property type="entry name" value="Protein_kinase_ATP_BS"/>
</dbReference>
<dbReference type="Gene3D" id="1.10.510.10">
    <property type="entry name" value="Transferase(Phosphotransferase) domain 1"/>
    <property type="match status" value="1"/>
</dbReference>
<evidence type="ECO:0000259" key="3">
    <source>
        <dbReference type="PROSITE" id="PS50011"/>
    </source>
</evidence>
<keyword evidence="1" id="KW-0547">Nucleotide-binding</keyword>
<feature type="region of interest" description="Disordered" evidence="2">
    <location>
        <begin position="267"/>
        <end position="287"/>
    </location>
</feature>
<dbReference type="InterPro" id="IPR001245">
    <property type="entry name" value="Ser-Thr/Tyr_kinase_cat_dom"/>
</dbReference>